<sequence length="231" mass="25729">MSPKGKRARRADPRKRELALLLVPGGEQEARGAIQASAKKAVWREMECGRQEQFRNEQRVTLSLTRLSVSASGQYRCEVIAEHPSFRTEASTAKMIVLREPLKAPVLVGAREIYEPTELIKIGCQTRQPFLQEHLPTLKWYLNDNKSPSHFVFPLPLRAVSTFPSLSPPSLYFVYSAVRHSGQATGGHVDKSSNSQIQAAVLPFPLTDSNHSRCPANTSCSTRVYTQGTIQ</sequence>
<organism evidence="1 2">
    <name type="scientific">Penaeus vannamei</name>
    <name type="common">Whiteleg shrimp</name>
    <name type="synonym">Litopenaeus vannamei</name>
    <dbReference type="NCBI Taxonomy" id="6689"/>
    <lineage>
        <taxon>Eukaryota</taxon>
        <taxon>Metazoa</taxon>
        <taxon>Ecdysozoa</taxon>
        <taxon>Arthropoda</taxon>
        <taxon>Crustacea</taxon>
        <taxon>Multicrustacea</taxon>
        <taxon>Malacostraca</taxon>
        <taxon>Eumalacostraca</taxon>
        <taxon>Eucarida</taxon>
        <taxon>Decapoda</taxon>
        <taxon>Dendrobranchiata</taxon>
        <taxon>Penaeoidea</taxon>
        <taxon>Penaeidae</taxon>
        <taxon>Penaeus</taxon>
    </lineage>
</organism>
<name>A0A423T2J3_PENVA</name>
<keyword evidence="2" id="KW-1185">Reference proteome</keyword>
<reference evidence="1 2" key="2">
    <citation type="submission" date="2019-01" db="EMBL/GenBank/DDBJ databases">
        <title>The decoding of complex shrimp genome reveals the adaptation for benthos swimmer, frequently molting mechanism and breeding impact on genome.</title>
        <authorList>
            <person name="Sun Y."/>
            <person name="Gao Y."/>
            <person name="Yu Y."/>
        </authorList>
    </citation>
    <scope>NUCLEOTIDE SEQUENCE [LARGE SCALE GENOMIC DNA]</scope>
    <source>
        <tissue evidence="1">Muscle</tissue>
    </source>
</reference>
<dbReference type="EMBL" id="QCYY01002420">
    <property type="protein sequence ID" value="ROT70478.1"/>
    <property type="molecule type" value="Genomic_DNA"/>
</dbReference>
<dbReference type="PANTHER" id="PTHR21261:SF15">
    <property type="entry name" value="BEATEN PATH IIIA, ISOFORM D-RELATED"/>
    <property type="match status" value="1"/>
</dbReference>
<accession>A0A423T2J3</accession>
<evidence type="ECO:0000313" key="1">
    <source>
        <dbReference type="EMBL" id="ROT70478.1"/>
    </source>
</evidence>
<dbReference type="OrthoDB" id="6352072at2759"/>
<dbReference type="PANTHER" id="PTHR21261">
    <property type="entry name" value="BEAT PROTEIN"/>
    <property type="match status" value="1"/>
</dbReference>
<evidence type="ECO:0000313" key="2">
    <source>
        <dbReference type="Proteomes" id="UP000283509"/>
    </source>
</evidence>
<evidence type="ECO:0008006" key="3">
    <source>
        <dbReference type="Google" id="ProtNLM"/>
    </source>
</evidence>
<proteinExistence type="predicted"/>
<dbReference type="STRING" id="6689.A0A423T2J3"/>
<protein>
    <recommendedName>
        <fullName evidence="3">Ig-like domain-containing protein</fullName>
    </recommendedName>
</protein>
<comment type="caution">
    <text evidence="1">The sequence shown here is derived from an EMBL/GenBank/DDBJ whole genome shotgun (WGS) entry which is preliminary data.</text>
</comment>
<gene>
    <name evidence="1" type="ORF">C7M84_011238</name>
</gene>
<dbReference type="AlphaFoldDB" id="A0A423T2J3"/>
<dbReference type="Proteomes" id="UP000283509">
    <property type="component" value="Unassembled WGS sequence"/>
</dbReference>
<reference evidence="1 2" key="1">
    <citation type="submission" date="2018-04" db="EMBL/GenBank/DDBJ databases">
        <authorList>
            <person name="Zhang X."/>
            <person name="Yuan J."/>
            <person name="Li F."/>
            <person name="Xiang J."/>
        </authorList>
    </citation>
    <scope>NUCLEOTIDE SEQUENCE [LARGE SCALE GENOMIC DNA]</scope>
    <source>
        <tissue evidence="1">Muscle</tissue>
    </source>
</reference>